<name>A0A1D6G5R1_MAIZE</name>
<dbReference type="InterPro" id="IPR003661">
    <property type="entry name" value="HisK_dim/P_dom"/>
</dbReference>
<evidence type="ECO:0000256" key="3">
    <source>
        <dbReference type="ARBA" id="ARBA00004127"/>
    </source>
</evidence>
<feature type="domain" description="CHASE" evidence="19">
    <location>
        <begin position="137"/>
        <end position="361"/>
    </location>
</feature>
<dbReference type="EMBL" id="CM000784">
    <property type="protein sequence ID" value="AQK98568.1"/>
    <property type="molecule type" value="Genomic_DNA"/>
</dbReference>
<dbReference type="SMART" id="SM00387">
    <property type="entry name" value="HATPase_c"/>
    <property type="match status" value="1"/>
</dbReference>
<dbReference type="SUPFAM" id="SSF47384">
    <property type="entry name" value="Homodimeric domain of signal transducing histidine kinase"/>
    <property type="match status" value="1"/>
</dbReference>
<dbReference type="InterPro" id="IPR036097">
    <property type="entry name" value="HisK_dim/P_sf"/>
</dbReference>
<evidence type="ECO:0000256" key="11">
    <source>
        <dbReference type="ARBA" id="ARBA00022989"/>
    </source>
</evidence>
<dbReference type="PRINTS" id="PR00344">
    <property type="entry name" value="BCTRLSENSOR"/>
</dbReference>
<dbReference type="InterPro" id="IPR050956">
    <property type="entry name" value="2C_system_His_kinase"/>
</dbReference>
<dbReference type="SMR" id="A0A1D6G5R1"/>
<dbReference type="AlphaFoldDB" id="A0A1D6G5R1"/>
<evidence type="ECO:0000256" key="15">
    <source>
        <dbReference type="SAM" id="MobiDB-lite"/>
    </source>
</evidence>
<evidence type="ECO:0000256" key="12">
    <source>
        <dbReference type="ARBA" id="ARBA00023012"/>
    </source>
</evidence>
<keyword evidence="11 16" id="KW-1133">Transmembrane helix</keyword>
<keyword evidence="10" id="KW-0932">Cytokinin signaling pathway</keyword>
<keyword evidence="7" id="KW-0808">Transferase</keyword>
<dbReference type="Pfam" id="PF00072">
    <property type="entry name" value="Response_reg"/>
    <property type="match status" value="1"/>
</dbReference>
<dbReference type="InterPro" id="IPR006189">
    <property type="entry name" value="CHASE_dom"/>
</dbReference>
<dbReference type="GO" id="GO:0009736">
    <property type="term" value="P:cytokinin-activated signaling pathway"/>
    <property type="evidence" value="ECO:0007669"/>
    <property type="project" value="UniProtKB-KW"/>
</dbReference>
<dbReference type="ExpressionAtlas" id="A0A1D6G5R1">
    <property type="expression patterns" value="baseline and differential"/>
</dbReference>
<keyword evidence="8 16" id="KW-0812">Transmembrane</keyword>
<dbReference type="PROSITE" id="PS50109">
    <property type="entry name" value="HIS_KIN"/>
    <property type="match status" value="1"/>
</dbReference>
<proteinExistence type="predicted"/>
<dbReference type="GO" id="GO:0019955">
    <property type="term" value="F:cytokine binding"/>
    <property type="evidence" value="ECO:0007669"/>
    <property type="project" value="UniProtKB-ARBA"/>
</dbReference>
<dbReference type="Gene3D" id="3.30.565.10">
    <property type="entry name" value="Histidine kinase-like ATPase, C-terminal domain"/>
    <property type="match status" value="1"/>
</dbReference>
<dbReference type="EC" id="2.7.13.3" evidence="5"/>
<feature type="transmembrane region" description="Helical" evidence="16">
    <location>
        <begin position="68"/>
        <end position="89"/>
    </location>
</feature>
<feature type="domain" description="Response regulatory" evidence="18">
    <location>
        <begin position="901"/>
        <end position="1037"/>
    </location>
</feature>
<reference evidence="20" key="1">
    <citation type="submission" date="2015-12" db="EMBL/GenBank/DDBJ databases">
        <title>Update maize B73 reference genome by single molecule sequencing technologies.</title>
        <authorList>
            <consortium name="Maize Genome Sequencing Project"/>
            <person name="Ware D."/>
        </authorList>
    </citation>
    <scope>NUCLEOTIDE SEQUENCE</scope>
    <source>
        <tissue evidence="20">Seedling</tissue>
    </source>
</reference>
<dbReference type="Pfam" id="PF24896">
    <property type="entry name" value="Receiver_CRE1"/>
    <property type="match status" value="1"/>
</dbReference>
<protein>
    <recommendedName>
        <fullName evidence="5">histidine kinase</fullName>
        <ecNumber evidence="5">2.7.13.3</ecNumber>
    </recommendedName>
</protein>
<evidence type="ECO:0000313" key="20">
    <source>
        <dbReference type="EMBL" id="AQK98569.1"/>
    </source>
</evidence>
<evidence type="ECO:0000256" key="7">
    <source>
        <dbReference type="ARBA" id="ARBA00022679"/>
    </source>
</evidence>
<evidence type="ECO:0000259" key="19">
    <source>
        <dbReference type="PROSITE" id="PS50839"/>
    </source>
</evidence>
<dbReference type="CDD" id="cd00082">
    <property type="entry name" value="HisKA"/>
    <property type="match status" value="1"/>
</dbReference>
<evidence type="ECO:0000256" key="8">
    <source>
        <dbReference type="ARBA" id="ARBA00022692"/>
    </source>
</evidence>
<dbReference type="FunFam" id="3.40.50.2300:FF:000137">
    <property type="entry name" value="Histidine kinase 3"/>
    <property type="match status" value="1"/>
</dbReference>
<evidence type="ECO:0000259" key="17">
    <source>
        <dbReference type="PROSITE" id="PS50109"/>
    </source>
</evidence>
<dbReference type="InterPro" id="IPR011006">
    <property type="entry name" value="CheY-like_superfamily"/>
</dbReference>
<evidence type="ECO:0000256" key="6">
    <source>
        <dbReference type="ARBA" id="ARBA00022553"/>
    </source>
</evidence>
<dbReference type="PROSITE" id="PS50110">
    <property type="entry name" value="RESPONSE_REGULATORY"/>
    <property type="match status" value="1"/>
</dbReference>
<evidence type="ECO:0000256" key="1">
    <source>
        <dbReference type="ARBA" id="ARBA00000085"/>
    </source>
</evidence>
<dbReference type="IntAct" id="A0A1D6G5R1">
    <property type="interactions" value="1"/>
</dbReference>
<evidence type="ECO:0000259" key="18">
    <source>
        <dbReference type="PROSITE" id="PS50110"/>
    </source>
</evidence>
<dbReference type="Gene3D" id="3.30.450.350">
    <property type="entry name" value="CHASE domain"/>
    <property type="match status" value="1"/>
</dbReference>
<dbReference type="PANTHER" id="PTHR43719">
    <property type="entry name" value="TWO-COMPONENT HISTIDINE KINASE"/>
    <property type="match status" value="1"/>
</dbReference>
<dbReference type="SMART" id="SM00388">
    <property type="entry name" value="HisKA"/>
    <property type="match status" value="1"/>
</dbReference>
<evidence type="ECO:0000256" key="16">
    <source>
        <dbReference type="SAM" id="Phobius"/>
    </source>
</evidence>
<keyword evidence="6 14" id="KW-0597">Phosphoprotein</keyword>
<dbReference type="Gene3D" id="3.40.50.2300">
    <property type="match status" value="1"/>
</dbReference>
<feature type="domain" description="Histidine kinase" evidence="17">
    <location>
        <begin position="429"/>
        <end position="736"/>
    </location>
</feature>
<evidence type="ECO:0000256" key="5">
    <source>
        <dbReference type="ARBA" id="ARBA00012438"/>
    </source>
</evidence>
<evidence type="ECO:0000256" key="2">
    <source>
        <dbReference type="ARBA" id="ARBA00002427"/>
    </source>
</evidence>
<evidence type="ECO:0000256" key="13">
    <source>
        <dbReference type="ARBA" id="ARBA00023136"/>
    </source>
</evidence>
<dbReference type="EMBL" id="CM000784">
    <property type="protein sequence ID" value="AQK98569.1"/>
    <property type="molecule type" value="Genomic_DNA"/>
</dbReference>
<dbReference type="SMART" id="SM00448">
    <property type="entry name" value="REC"/>
    <property type="match status" value="1"/>
</dbReference>
<dbReference type="SUPFAM" id="SSF55874">
    <property type="entry name" value="ATPase domain of HSP90 chaperone/DNA topoisomerase II/histidine kinase"/>
    <property type="match status" value="1"/>
</dbReference>
<comment type="catalytic activity">
    <reaction evidence="1">
        <text>ATP + protein L-histidine = ADP + protein N-phospho-L-histidine.</text>
        <dbReference type="EC" id="2.7.13.3"/>
    </reaction>
</comment>
<comment type="subcellular location">
    <subcellularLocation>
        <location evidence="3">Endomembrane system</location>
        <topology evidence="3">Multi-pass membrane protein</topology>
    </subcellularLocation>
</comment>
<dbReference type="InterPro" id="IPR001789">
    <property type="entry name" value="Sig_transdc_resp-reg_receiver"/>
</dbReference>
<keyword evidence="13 16" id="KW-0472">Membrane</keyword>
<dbReference type="InterPro" id="IPR042240">
    <property type="entry name" value="CHASE_sf"/>
</dbReference>
<comment type="subunit">
    <text evidence="4">Homodimer.</text>
</comment>
<evidence type="ECO:0000256" key="14">
    <source>
        <dbReference type="PROSITE-ProRule" id="PRU00169"/>
    </source>
</evidence>
<dbReference type="Pfam" id="PF02518">
    <property type="entry name" value="HATPase_c"/>
    <property type="match status" value="1"/>
</dbReference>
<dbReference type="PROSITE" id="PS50839">
    <property type="entry name" value="CHASE"/>
    <property type="match status" value="1"/>
</dbReference>
<dbReference type="Pfam" id="PF00512">
    <property type="entry name" value="HisKA"/>
    <property type="match status" value="1"/>
</dbReference>
<organism evidence="20">
    <name type="scientific">Zea mays</name>
    <name type="common">Maize</name>
    <dbReference type="NCBI Taxonomy" id="4577"/>
    <lineage>
        <taxon>Eukaryota</taxon>
        <taxon>Viridiplantae</taxon>
        <taxon>Streptophyta</taxon>
        <taxon>Embryophyta</taxon>
        <taxon>Tracheophyta</taxon>
        <taxon>Spermatophyta</taxon>
        <taxon>Magnoliopsida</taxon>
        <taxon>Liliopsida</taxon>
        <taxon>Poales</taxon>
        <taxon>Poaceae</taxon>
        <taxon>PACMAD clade</taxon>
        <taxon>Panicoideae</taxon>
        <taxon>Andropogonodae</taxon>
        <taxon>Andropogoneae</taxon>
        <taxon>Tripsacinae</taxon>
        <taxon>Zea</taxon>
    </lineage>
</organism>
<keyword evidence="12" id="KW-0902">Two-component regulatory system</keyword>
<gene>
    <name evidence="20" type="ORF">ZEAMMB73_Zm00001d012005</name>
</gene>
<dbReference type="GO" id="GO:0012505">
    <property type="term" value="C:endomembrane system"/>
    <property type="evidence" value="ECO:0007669"/>
    <property type="project" value="UniProtKB-SubCell"/>
</dbReference>
<dbReference type="InterPro" id="IPR036890">
    <property type="entry name" value="HATPase_C_sf"/>
</dbReference>
<dbReference type="FunFam" id="1.10.287.130:FF:000015">
    <property type="entry name" value="Histidine kinase 4"/>
    <property type="match status" value="1"/>
</dbReference>
<comment type="function">
    <text evidence="2">Cytokinin receptor related to bacterial two-component regulators. Functions as a histidine kinase and transmits the stress signal to a downstream MAPK cascade.</text>
</comment>
<dbReference type="EMBL" id="CM000784">
    <property type="protein sequence ID" value="AQK98564.1"/>
    <property type="molecule type" value="Genomic_DNA"/>
</dbReference>
<dbReference type="InterPro" id="IPR005467">
    <property type="entry name" value="His_kinase_dom"/>
</dbReference>
<dbReference type="InParanoid" id="A0A1D6G5R1"/>
<evidence type="ECO:0000256" key="10">
    <source>
        <dbReference type="ARBA" id="ARBA00022864"/>
    </source>
</evidence>
<dbReference type="SMART" id="SM01079">
    <property type="entry name" value="CHASE"/>
    <property type="match status" value="1"/>
</dbReference>
<accession>A0A1D6G5R1</accession>
<dbReference type="Gene3D" id="1.10.287.130">
    <property type="match status" value="1"/>
</dbReference>
<dbReference type="GO" id="GO:0000155">
    <property type="term" value="F:phosphorelay sensor kinase activity"/>
    <property type="evidence" value="ECO:0007669"/>
    <property type="project" value="InterPro"/>
</dbReference>
<dbReference type="InterPro" id="IPR004358">
    <property type="entry name" value="Sig_transdc_His_kin-like_C"/>
</dbReference>
<dbReference type="EMBL" id="CM000784">
    <property type="protein sequence ID" value="AQK98558.1"/>
    <property type="molecule type" value="Genomic_DNA"/>
</dbReference>
<dbReference type="EMBL" id="CM000784">
    <property type="protein sequence ID" value="AQK98565.1"/>
    <property type="molecule type" value="Genomic_DNA"/>
</dbReference>
<feature type="transmembrane region" description="Helical" evidence="16">
    <location>
        <begin position="370"/>
        <end position="393"/>
    </location>
</feature>
<dbReference type="FunCoup" id="A0A1D6G5R1">
    <property type="interactions" value="458"/>
</dbReference>
<feature type="region of interest" description="Disordered" evidence="15">
    <location>
        <begin position="188"/>
        <end position="208"/>
    </location>
</feature>
<feature type="modified residue" description="4-aspartylphosphate" evidence="14">
    <location>
        <position position="951"/>
    </location>
</feature>
<dbReference type="Gene3D" id="6.10.250.1190">
    <property type="match status" value="1"/>
</dbReference>
<dbReference type="STRING" id="4577.A0A1D6G5R1"/>
<dbReference type="InterPro" id="IPR003594">
    <property type="entry name" value="HATPase_dom"/>
</dbReference>
<dbReference type="SUPFAM" id="SSF52172">
    <property type="entry name" value="CheY-like"/>
    <property type="match status" value="2"/>
</dbReference>
<keyword evidence="9 20" id="KW-0418">Kinase</keyword>
<dbReference type="InterPro" id="IPR056839">
    <property type="entry name" value="Receiver_AHK4/CRE1_1st"/>
</dbReference>
<dbReference type="CDD" id="cd17546">
    <property type="entry name" value="REC_hyHK_CKI1_RcsC-like"/>
    <property type="match status" value="1"/>
</dbReference>
<dbReference type="PANTHER" id="PTHR43719:SF73">
    <property type="entry name" value="HISTIDINE KINASE 3"/>
    <property type="match status" value="1"/>
</dbReference>
<dbReference type="Pfam" id="PF03924">
    <property type="entry name" value="CHASE"/>
    <property type="match status" value="1"/>
</dbReference>
<dbReference type="CDD" id="cd16922">
    <property type="entry name" value="HATPase_EvgS-ArcB-TorS-like"/>
    <property type="match status" value="1"/>
</dbReference>
<evidence type="ECO:0000256" key="9">
    <source>
        <dbReference type="ARBA" id="ARBA00022777"/>
    </source>
</evidence>
<sequence length="1044" mass="116798">MTVTARGRSGGAGMEEKGDAPGLGFLGLDRMRVLLPPLRLPEKLSARALRTHLFTNYRMRKVRDSSSWLIPLWVLFWVLLASVICLWMSNQAVAKRRESLASMCDERARMLQDQFNVSVNHLQALAILVSTFHHSKTPSAIDQTTFARYAERTAFERPLTSGVAYGVRVTHAEREQFERQQGWSIKKMYSSKTKKQSQGPGNAEDAEVREPAEEYAPVIFAQDAYKHVISFDLLSGADDRDNVLRARESGKGVLTAPFKLLNNRLGVISTYAVYKYELPPNARPQERIQAAIGYLGGIFDIEALVDKLLHQLAGKQSIMVNVYDTTNDRRISMYGSNDTGSGMCQVSTLNFGDPSRKHEMHCRFIQSPPWPWMAITTSIGTLVIALLIGYIIYATAKRIARVEDDFQEMSVLKKRAEDADIAKSQFLATVSHEIRTPMNGVLGMLQMLMDTDLDTTQQDYVRTAQASGKALVSLINEVLDQAKIESGKLELEAVPFDLRTVCDDILSLFCGKAQEKGLEVIKDYNHAVTHCTFTVFYYKCTDFILVIPYYDTQREQLAVFVSDQVPQALIGDPGRIRQIITNLVGNSIKFTEKGHIYLTVHVVEEIMNCLEVETGTQSANTLSGYPVANRKRSWENFRVFSRELNSSEMPFAPIASDSISLIISVEDTGVGIPFDAQSRVFTPFMQVGPSIARIHGGTGIGLSISKCLVGLMRGEIGFASKPQVGSTFTFTAVLTRAHSSRNENKSSEFKGINALVVDHRPVRAKVTRYHLQRLGVQTELTTDLDQYISKINCGSQIAKLVLIDKETWLKESHSMPLLVTKLRNKDQPDSTKLFLLENPKSTAKSNSHIFREFNLNVIMKPLRASMLQVSLHRALGGIDKLHCRNGVLGNSTLGSLLHKKRILVVDDNIVNLKVAAGALKKYGAEVTCADSGKKAITQLKPPHSFDACFMDIQMPEMDGFEATKRIRVMERDLNEQIERGEAPPECAGLRQWRTPILAMTADVIQATHEQCLKSEMDGYVSKPFEGEQLYREVARFFQNQDQVQ</sequence>
<evidence type="ECO:0000256" key="4">
    <source>
        <dbReference type="ARBA" id="ARBA00011738"/>
    </source>
</evidence>
<dbReference type="FunFam" id="3.30.450.350:FF:000001">
    <property type="entry name" value="Histidine kinase 4"/>
    <property type="match status" value="1"/>
</dbReference>